<dbReference type="Gene3D" id="3.20.20.150">
    <property type="entry name" value="Divalent-metal-dependent TIM barrel enzymes"/>
    <property type="match status" value="1"/>
</dbReference>
<feature type="domain" description="Xylose isomerase-like TIM barrel" evidence="1">
    <location>
        <begin position="28"/>
        <end position="236"/>
    </location>
</feature>
<dbReference type="Pfam" id="PF01261">
    <property type="entry name" value="AP_endonuc_2"/>
    <property type="match status" value="1"/>
</dbReference>
<comment type="caution">
    <text evidence="2">The sequence shown here is derived from an EMBL/GenBank/DDBJ whole genome shotgun (WGS) entry which is preliminary data.</text>
</comment>
<reference evidence="2 3" key="1">
    <citation type="submission" date="2012-12" db="EMBL/GenBank/DDBJ databases">
        <title>Genome assembly of Fulvivirga imtechensis AK7.</title>
        <authorList>
            <person name="Nupur N."/>
            <person name="Khatri I."/>
            <person name="Kumar R."/>
            <person name="Subramanian S."/>
            <person name="Pinnaka A."/>
        </authorList>
    </citation>
    <scope>NUCLEOTIDE SEQUENCE [LARGE SCALE GENOMIC DNA]</scope>
    <source>
        <strain evidence="2 3">AK7</strain>
    </source>
</reference>
<dbReference type="PANTHER" id="PTHR12110">
    <property type="entry name" value="HYDROXYPYRUVATE ISOMERASE"/>
    <property type="match status" value="1"/>
</dbReference>
<keyword evidence="2" id="KW-0413">Isomerase</keyword>
<dbReference type="InterPro" id="IPR050312">
    <property type="entry name" value="IolE/XylAMocC-like"/>
</dbReference>
<gene>
    <name evidence="2" type="ORF">C900_01361</name>
</gene>
<dbReference type="PANTHER" id="PTHR12110:SF41">
    <property type="entry name" value="INOSOSE DEHYDRATASE"/>
    <property type="match status" value="1"/>
</dbReference>
<name>L8JXI5_9BACT</name>
<protein>
    <submittedName>
        <fullName evidence="2">Sugar phosphate isomerase/epimerase</fullName>
    </submittedName>
</protein>
<accession>L8JXI5</accession>
<keyword evidence="3" id="KW-1185">Reference proteome</keyword>
<organism evidence="2 3">
    <name type="scientific">Fulvivirga imtechensis AK7</name>
    <dbReference type="NCBI Taxonomy" id="1237149"/>
    <lineage>
        <taxon>Bacteria</taxon>
        <taxon>Pseudomonadati</taxon>
        <taxon>Bacteroidota</taxon>
        <taxon>Cytophagia</taxon>
        <taxon>Cytophagales</taxon>
        <taxon>Fulvivirgaceae</taxon>
        <taxon>Fulvivirga</taxon>
    </lineage>
</organism>
<dbReference type="eggNOG" id="COG1082">
    <property type="taxonomic scope" value="Bacteria"/>
</dbReference>
<proteinExistence type="predicted"/>
<dbReference type="Proteomes" id="UP000011135">
    <property type="component" value="Unassembled WGS sequence"/>
</dbReference>
<evidence type="ECO:0000313" key="3">
    <source>
        <dbReference type="Proteomes" id="UP000011135"/>
    </source>
</evidence>
<evidence type="ECO:0000259" key="1">
    <source>
        <dbReference type="Pfam" id="PF01261"/>
    </source>
</evidence>
<dbReference type="OrthoDB" id="9798407at2"/>
<dbReference type="EMBL" id="AMZN01000002">
    <property type="protein sequence ID" value="ELR73751.1"/>
    <property type="molecule type" value="Genomic_DNA"/>
</dbReference>
<dbReference type="STRING" id="1237149.C900_01361"/>
<dbReference type="PATRIC" id="fig|1237149.3.peg.124"/>
<dbReference type="SUPFAM" id="SSF51658">
    <property type="entry name" value="Xylose isomerase-like"/>
    <property type="match status" value="1"/>
</dbReference>
<dbReference type="AlphaFoldDB" id="L8JXI5"/>
<dbReference type="InterPro" id="IPR036237">
    <property type="entry name" value="Xyl_isomerase-like_sf"/>
</dbReference>
<evidence type="ECO:0000313" key="2">
    <source>
        <dbReference type="EMBL" id="ELR73751.1"/>
    </source>
</evidence>
<sequence>MAASAKMATGIQLYTLRDQMAKDPSNTIEKVASIGYKEVESAGYNGQYYGFSAKEFKKMLNENGLKTPSGHYLTGNHAPDQQGTLINGWEQAVDDAAEVGQEYMVLAYLFDNERETLDDYKTLIALINKSAEACKSRGVQFCYHNHAFEFETIEGAVPYDLLLQETDPDLVKMELDLYWTAKANVDPVELFKESPGRYPLWHVKDMDQAGEFAAVGTGTIDFQRIFDHKEDSGLKHFFVEQDQIKGDAYETISTSYKNVNKLLS</sequence>
<dbReference type="GO" id="GO:0016853">
    <property type="term" value="F:isomerase activity"/>
    <property type="evidence" value="ECO:0007669"/>
    <property type="project" value="UniProtKB-KW"/>
</dbReference>
<dbReference type="InterPro" id="IPR013022">
    <property type="entry name" value="Xyl_isomerase-like_TIM-brl"/>
</dbReference>